<proteinExistence type="predicted"/>
<reference evidence="2 3" key="1">
    <citation type="submission" date="2021-07" db="EMBL/GenBank/DDBJ databases">
        <title>Genome data of Colletotrichum spaethianum.</title>
        <authorList>
            <person name="Utami Y.D."/>
            <person name="Hiruma K."/>
        </authorList>
    </citation>
    <scope>NUCLEOTIDE SEQUENCE [LARGE SCALE GENOMIC DNA]</scope>
    <source>
        <strain evidence="2 3">MAFF 242679</strain>
    </source>
</reference>
<gene>
    <name evidence="2" type="ORF">ColLi_11435</name>
</gene>
<dbReference type="Proteomes" id="UP001055172">
    <property type="component" value="Unassembled WGS sequence"/>
</dbReference>
<comment type="caution">
    <text evidence="2">The sequence shown here is derived from an EMBL/GenBank/DDBJ whole genome shotgun (WGS) entry which is preliminary data.</text>
</comment>
<name>A0AA37GX12_9PEZI</name>
<feature type="compositionally biased region" description="Polar residues" evidence="1">
    <location>
        <begin position="131"/>
        <end position="142"/>
    </location>
</feature>
<dbReference type="AlphaFoldDB" id="A0AA37GX12"/>
<evidence type="ECO:0000256" key="1">
    <source>
        <dbReference type="SAM" id="MobiDB-lite"/>
    </source>
</evidence>
<sequence length="142" mass="14795">MHAKGVAASPSFAVHSACLLPHGAGSYTLPCTTDRYTENTLDASTTCTTAACPDGELPALNHFCLLQVHDAVKSAPVVETMPPNSKADGEKAAVGLYGSSRRSSPRKATPIPESPEGSRNLPAEQRLGVVSDNSATHSPRAR</sequence>
<keyword evidence="3" id="KW-1185">Reference proteome</keyword>
<protein>
    <submittedName>
        <fullName evidence="2">Uncharacterized protein</fullName>
    </submittedName>
</protein>
<organism evidence="2 3">
    <name type="scientific">Colletotrichum liriopes</name>
    <dbReference type="NCBI Taxonomy" id="708192"/>
    <lineage>
        <taxon>Eukaryota</taxon>
        <taxon>Fungi</taxon>
        <taxon>Dikarya</taxon>
        <taxon>Ascomycota</taxon>
        <taxon>Pezizomycotina</taxon>
        <taxon>Sordariomycetes</taxon>
        <taxon>Hypocreomycetidae</taxon>
        <taxon>Glomerellales</taxon>
        <taxon>Glomerellaceae</taxon>
        <taxon>Colletotrichum</taxon>
        <taxon>Colletotrichum spaethianum species complex</taxon>
    </lineage>
</organism>
<evidence type="ECO:0000313" key="3">
    <source>
        <dbReference type="Proteomes" id="UP001055172"/>
    </source>
</evidence>
<accession>A0AA37GX12</accession>
<dbReference type="EMBL" id="BPPX01000034">
    <property type="protein sequence ID" value="GJC88597.1"/>
    <property type="molecule type" value="Genomic_DNA"/>
</dbReference>
<evidence type="ECO:0000313" key="2">
    <source>
        <dbReference type="EMBL" id="GJC88597.1"/>
    </source>
</evidence>
<feature type="region of interest" description="Disordered" evidence="1">
    <location>
        <begin position="79"/>
        <end position="142"/>
    </location>
</feature>